<reference evidence="1" key="2">
    <citation type="submission" date="2020-11" db="EMBL/GenBank/DDBJ databases">
        <authorList>
            <person name="McCartney M.A."/>
            <person name="Auch B."/>
            <person name="Kono T."/>
            <person name="Mallez S."/>
            <person name="Becker A."/>
            <person name="Gohl D.M."/>
            <person name="Silverstein K.A.T."/>
            <person name="Koren S."/>
            <person name="Bechman K.B."/>
            <person name="Herman A."/>
            <person name="Abrahante J.E."/>
            <person name="Garbe J."/>
        </authorList>
    </citation>
    <scope>NUCLEOTIDE SEQUENCE</scope>
    <source>
        <strain evidence="1">Duluth1</strain>
        <tissue evidence="1">Whole animal</tissue>
    </source>
</reference>
<protein>
    <submittedName>
        <fullName evidence="1">Uncharacterized protein</fullName>
    </submittedName>
</protein>
<keyword evidence="2" id="KW-1185">Reference proteome</keyword>
<accession>A0A9D4RIH3</accession>
<proteinExistence type="predicted"/>
<dbReference type="Proteomes" id="UP000828390">
    <property type="component" value="Unassembled WGS sequence"/>
</dbReference>
<sequence>MLFKSSAPIVIVPPGPSIESPRGVRPIRRRYCEFGIGIPCCEKLGCPGVTHGKTESNIWFPCVARDGLSTKIKPPPFC</sequence>
<evidence type="ECO:0000313" key="1">
    <source>
        <dbReference type="EMBL" id="KAH3867510.1"/>
    </source>
</evidence>
<name>A0A9D4RIH3_DREPO</name>
<evidence type="ECO:0000313" key="2">
    <source>
        <dbReference type="Proteomes" id="UP000828390"/>
    </source>
</evidence>
<reference evidence="1" key="1">
    <citation type="journal article" date="2019" name="bioRxiv">
        <title>The Genome of the Zebra Mussel, Dreissena polymorpha: A Resource for Invasive Species Research.</title>
        <authorList>
            <person name="McCartney M.A."/>
            <person name="Auch B."/>
            <person name="Kono T."/>
            <person name="Mallez S."/>
            <person name="Zhang Y."/>
            <person name="Obille A."/>
            <person name="Becker A."/>
            <person name="Abrahante J.E."/>
            <person name="Garbe J."/>
            <person name="Badalamenti J.P."/>
            <person name="Herman A."/>
            <person name="Mangelson H."/>
            <person name="Liachko I."/>
            <person name="Sullivan S."/>
            <person name="Sone E.D."/>
            <person name="Koren S."/>
            <person name="Silverstein K.A.T."/>
            <person name="Beckman K.B."/>
            <person name="Gohl D.M."/>
        </authorList>
    </citation>
    <scope>NUCLEOTIDE SEQUENCE</scope>
    <source>
        <strain evidence="1">Duluth1</strain>
        <tissue evidence="1">Whole animal</tissue>
    </source>
</reference>
<gene>
    <name evidence="1" type="ORF">DPMN_030639</name>
</gene>
<comment type="caution">
    <text evidence="1">The sequence shown here is derived from an EMBL/GenBank/DDBJ whole genome shotgun (WGS) entry which is preliminary data.</text>
</comment>
<dbReference type="EMBL" id="JAIWYP010000002">
    <property type="protein sequence ID" value="KAH3867510.1"/>
    <property type="molecule type" value="Genomic_DNA"/>
</dbReference>
<dbReference type="AlphaFoldDB" id="A0A9D4RIH3"/>
<organism evidence="1 2">
    <name type="scientific">Dreissena polymorpha</name>
    <name type="common">Zebra mussel</name>
    <name type="synonym">Mytilus polymorpha</name>
    <dbReference type="NCBI Taxonomy" id="45954"/>
    <lineage>
        <taxon>Eukaryota</taxon>
        <taxon>Metazoa</taxon>
        <taxon>Spiralia</taxon>
        <taxon>Lophotrochozoa</taxon>
        <taxon>Mollusca</taxon>
        <taxon>Bivalvia</taxon>
        <taxon>Autobranchia</taxon>
        <taxon>Heteroconchia</taxon>
        <taxon>Euheterodonta</taxon>
        <taxon>Imparidentia</taxon>
        <taxon>Neoheterodontei</taxon>
        <taxon>Myida</taxon>
        <taxon>Dreissenoidea</taxon>
        <taxon>Dreissenidae</taxon>
        <taxon>Dreissena</taxon>
    </lineage>
</organism>